<protein>
    <submittedName>
        <fullName evidence="6">Kcnh6 protein</fullName>
    </submittedName>
</protein>
<comment type="caution">
    <text evidence="6">The sequence shown here is derived from an EMBL/GenBank/DDBJ whole genome shotgun (WGS) entry which is preliminary data.</text>
</comment>
<accession>A0A812TQP3</accession>
<dbReference type="GO" id="GO:0003254">
    <property type="term" value="P:regulation of membrane depolarization"/>
    <property type="evidence" value="ECO:0007669"/>
    <property type="project" value="TreeGrafter"/>
</dbReference>
<dbReference type="GO" id="GO:0035725">
    <property type="term" value="P:sodium ion transmembrane transport"/>
    <property type="evidence" value="ECO:0007669"/>
    <property type="project" value="TreeGrafter"/>
</dbReference>
<keyword evidence="3" id="KW-1133">Transmembrane helix</keyword>
<keyword evidence="4" id="KW-0472">Membrane</keyword>
<dbReference type="InterPro" id="IPR051413">
    <property type="entry name" value="K/Na_HCN_channel"/>
</dbReference>
<dbReference type="OrthoDB" id="438943at2759"/>
<evidence type="ECO:0000256" key="2">
    <source>
        <dbReference type="ARBA" id="ARBA00022692"/>
    </source>
</evidence>
<reference evidence="6" key="1">
    <citation type="submission" date="2021-02" db="EMBL/GenBank/DDBJ databases">
        <authorList>
            <person name="Dougan E. K."/>
            <person name="Rhodes N."/>
            <person name="Thang M."/>
            <person name="Chan C."/>
        </authorList>
    </citation>
    <scope>NUCLEOTIDE SEQUENCE</scope>
</reference>
<dbReference type="AlphaFoldDB" id="A0A812TQP3"/>
<evidence type="ECO:0000313" key="6">
    <source>
        <dbReference type="EMBL" id="CAE7533977.1"/>
    </source>
</evidence>
<dbReference type="Pfam" id="PF00520">
    <property type="entry name" value="Ion_trans"/>
    <property type="match status" value="1"/>
</dbReference>
<evidence type="ECO:0000256" key="1">
    <source>
        <dbReference type="ARBA" id="ARBA00004141"/>
    </source>
</evidence>
<evidence type="ECO:0000256" key="3">
    <source>
        <dbReference type="ARBA" id="ARBA00022989"/>
    </source>
</evidence>
<organism evidence="6 7">
    <name type="scientific">Symbiodinium natans</name>
    <dbReference type="NCBI Taxonomy" id="878477"/>
    <lineage>
        <taxon>Eukaryota</taxon>
        <taxon>Sar</taxon>
        <taxon>Alveolata</taxon>
        <taxon>Dinophyceae</taxon>
        <taxon>Suessiales</taxon>
        <taxon>Symbiodiniaceae</taxon>
        <taxon>Symbiodinium</taxon>
    </lineage>
</organism>
<dbReference type="GO" id="GO:0005249">
    <property type="term" value="F:voltage-gated potassium channel activity"/>
    <property type="evidence" value="ECO:0007669"/>
    <property type="project" value="TreeGrafter"/>
</dbReference>
<dbReference type="SUPFAM" id="SSF51206">
    <property type="entry name" value="cAMP-binding domain-like"/>
    <property type="match status" value="1"/>
</dbReference>
<dbReference type="Gene3D" id="1.10.287.70">
    <property type="match status" value="1"/>
</dbReference>
<dbReference type="PANTHER" id="PTHR45689">
    <property type="entry name" value="I[[H]] CHANNEL, ISOFORM E"/>
    <property type="match status" value="1"/>
</dbReference>
<evidence type="ECO:0000259" key="5">
    <source>
        <dbReference type="Pfam" id="PF00520"/>
    </source>
</evidence>
<feature type="non-terminal residue" evidence="6">
    <location>
        <position position="376"/>
    </location>
</feature>
<dbReference type="InterPro" id="IPR005821">
    <property type="entry name" value="Ion_trans_dom"/>
</dbReference>
<proteinExistence type="predicted"/>
<feature type="domain" description="Ion transport" evidence="5">
    <location>
        <begin position="8"/>
        <end position="229"/>
    </location>
</feature>
<keyword evidence="2" id="KW-0812">Transmembrane</keyword>
<dbReference type="Proteomes" id="UP000604046">
    <property type="component" value="Unassembled WGS sequence"/>
</dbReference>
<evidence type="ECO:0000313" key="7">
    <source>
        <dbReference type="Proteomes" id="UP000604046"/>
    </source>
</evidence>
<dbReference type="SUPFAM" id="SSF81324">
    <property type="entry name" value="Voltage-gated potassium channels"/>
    <property type="match status" value="1"/>
</dbReference>
<name>A0A812TQP3_9DINO</name>
<dbReference type="InterPro" id="IPR018490">
    <property type="entry name" value="cNMP-bd_dom_sf"/>
</dbReference>
<dbReference type="PANTHER" id="PTHR45689:SF5">
    <property type="entry name" value="I[[H]] CHANNEL, ISOFORM E"/>
    <property type="match status" value="1"/>
</dbReference>
<comment type="subcellular location">
    <subcellularLocation>
        <location evidence="1">Membrane</location>
        <topology evidence="1">Multi-pass membrane protein</topology>
    </subcellularLocation>
</comment>
<dbReference type="EMBL" id="CAJNDS010002582">
    <property type="protein sequence ID" value="CAE7533977.1"/>
    <property type="molecule type" value="Genomic_DNA"/>
</dbReference>
<dbReference type="GO" id="GO:0098855">
    <property type="term" value="C:HCN channel complex"/>
    <property type="evidence" value="ECO:0007669"/>
    <property type="project" value="TreeGrafter"/>
</dbReference>
<evidence type="ECO:0000256" key="4">
    <source>
        <dbReference type="ARBA" id="ARBA00023136"/>
    </source>
</evidence>
<gene>
    <name evidence="6" type="primary">Kcnh6</name>
    <name evidence="6" type="ORF">SNAT2548_LOCUS29923</name>
</gene>
<sequence>MVGSEEHILLTVLEWMTQLFWTADLITSSLTGFYEKGALILDLKRSAYHYMKTWGPFDLALVSVGWLFIFLDPGGDEAQGDLLAWSRTLRALRFLRFVRVLRWLKLRGVAEAFQEMFHSNAAFFYYSLVSAGMRLVILNHLLACCWFGVALVGDPNQNWVREAGLWEAEEMDKYLASLNWSFAMLGVGLSNIKTTTSLEVAFSVVVAFRSLMTYATLISSITTLTSALNKIREDENTEFRLLRSYLSHNDIGQELSQKITRFLQHQYHLRQQARSAHLNVPLLNLLSSSLKGELDFARRKSSMLKLSFLDQLLPTDDLQVMQTMHNLASTAMEDVAAASGDVIFLGGSKATAAYLKLNGSLNYFYTDENDEEKAQE</sequence>
<keyword evidence="7" id="KW-1185">Reference proteome</keyword>